<reference evidence="2" key="1">
    <citation type="submission" date="2021-02" db="EMBL/GenBank/DDBJ databases">
        <authorList>
            <person name="Vanwijnsberghe S."/>
        </authorList>
    </citation>
    <scope>NUCLEOTIDE SEQUENCE</scope>
    <source>
        <strain evidence="2">R-70211</strain>
    </source>
</reference>
<comment type="caution">
    <text evidence="2">The sequence shown here is derived from an EMBL/GenBank/DDBJ whole genome shotgun (WGS) entry which is preliminary data.</text>
</comment>
<evidence type="ECO:0000256" key="1">
    <source>
        <dbReference type="SAM" id="MobiDB-lite"/>
    </source>
</evidence>
<dbReference type="AlphaFoldDB" id="A0A9N8MKV1"/>
<protein>
    <submittedName>
        <fullName evidence="2">Uncharacterized protein</fullName>
    </submittedName>
</protein>
<sequence length="36" mass="3618">MEPAETVVVPQQIAARGEPPGTLPPEFTVAGISGNG</sequence>
<dbReference type="Proteomes" id="UP000675121">
    <property type="component" value="Unassembled WGS sequence"/>
</dbReference>
<organism evidence="2 3">
    <name type="scientific">Paraburkholderia domus</name>
    <dbReference type="NCBI Taxonomy" id="2793075"/>
    <lineage>
        <taxon>Bacteria</taxon>
        <taxon>Pseudomonadati</taxon>
        <taxon>Pseudomonadota</taxon>
        <taxon>Betaproteobacteria</taxon>
        <taxon>Burkholderiales</taxon>
        <taxon>Burkholderiaceae</taxon>
        <taxon>Paraburkholderia</taxon>
    </lineage>
</organism>
<keyword evidence="3" id="KW-1185">Reference proteome</keyword>
<accession>A0A9N8MKV1</accession>
<gene>
    <name evidence="2" type="ORF">R70211_01043</name>
</gene>
<evidence type="ECO:0000313" key="3">
    <source>
        <dbReference type="Proteomes" id="UP000675121"/>
    </source>
</evidence>
<dbReference type="EMBL" id="CAJNAS010000002">
    <property type="protein sequence ID" value="CAE6868868.1"/>
    <property type="molecule type" value="Genomic_DNA"/>
</dbReference>
<feature type="region of interest" description="Disordered" evidence="1">
    <location>
        <begin position="15"/>
        <end position="36"/>
    </location>
</feature>
<proteinExistence type="predicted"/>
<evidence type="ECO:0000313" key="2">
    <source>
        <dbReference type="EMBL" id="CAE6868868.1"/>
    </source>
</evidence>
<name>A0A9N8MKV1_9BURK</name>